<dbReference type="Pfam" id="PF01497">
    <property type="entry name" value="Peripla_BP_2"/>
    <property type="match status" value="1"/>
</dbReference>
<dbReference type="Proteomes" id="UP000229329">
    <property type="component" value="Unassembled WGS sequence"/>
</dbReference>
<keyword evidence="3" id="KW-0813">Transport</keyword>
<dbReference type="AlphaFoldDB" id="A0A2M8S2X8"/>
<protein>
    <submittedName>
        <fullName evidence="8">Iron ABC transporter substrate-binding protein</fullName>
    </submittedName>
</protein>
<evidence type="ECO:0000256" key="5">
    <source>
        <dbReference type="ARBA" id="ARBA00022729"/>
    </source>
</evidence>
<gene>
    <name evidence="8" type="ORF">CVP05_05705</name>
</gene>
<keyword evidence="4" id="KW-0406">Ion transport</keyword>
<dbReference type="GO" id="GO:0030288">
    <property type="term" value="C:outer membrane-bounded periplasmic space"/>
    <property type="evidence" value="ECO:0007669"/>
    <property type="project" value="TreeGrafter"/>
</dbReference>
<proteinExistence type="inferred from homology"/>
<reference evidence="8 9" key="1">
    <citation type="submission" date="2017-11" db="EMBL/GenBank/DDBJ databases">
        <title>Reclassification of Bisgaard taxon 7 as Conservatibacter flavescens gen. nov., sp. nov.</title>
        <authorList>
            <person name="Christensen H."/>
        </authorList>
    </citation>
    <scope>NUCLEOTIDE SEQUENCE [LARGE SCALE GENOMIC DNA]</scope>
    <source>
        <strain evidence="8 9">7_4</strain>
    </source>
</reference>
<comment type="similarity">
    <text evidence="2">Belongs to the bacterial solute-binding protein 8 family.</text>
</comment>
<evidence type="ECO:0000313" key="8">
    <source>
        <dbReference type="EMBL" id="PJG85495.1"/>
    </source>
</evidence>
<evidence type="ECO:0000256" key="4">
    <source>
        <dbReference type="ARBA" id="ARBA00022496"/>
    </source>
</evidence>
<dbReference type="InterPro" id="IPR051313">
    <property type="entry name" value="Bact_iron-sidero_bind"/>
</dbReference>
<comment type="subcellular location">
    <subcellularLocation>
        <location evidence="1">Cell envelope</location>
    </subcellularLocation>
</comment>
<dbReference type="SUPFAM" id="SSF53807">
    <property type="entry name" value="Helical backbone' metal receptor"/>
    <property type="match status" value="1"/>
</dbReference>
<feature type="domain" description="Fe/B12 periplasmic-binding" evidence="7">
    <location>
        <begin position="27"/>
        <end position="294"/>
    </location>
</feature>
<dbReference type="OrthoDB" id="6160519at2"/>
<sequence length="294" mass="32930">MKKIYFILTALFLSCLSVAATSATERQYATLDWTVAETLIALGEKPVAIGDVAGYQKWVVEPQLPTTILDLGIRHQPNLEQLAWLAYQTKGQSLYFINTSFYAGSQSTLSQFGTVKNVDFYAPGNAWQNVKNATYEVAKLIDRPESAVTLLQEFSQKLTALRQQATPFIQRPIALVQFIDTRHLRIYGENSLFGEVLRQLGFQNAWNGTHNHWGFETITIAQLAQLPSESRFVVVKPYPSNIAQAMTHNTLWQHLPLSQNTLILPAIWTFGGVPSALRFAEVFVASLQHGGEAW</sequence>
<dbReference type="GO" id="GO:1901678">
    <property type="term" value="P:iron coordination entity transport"/>
    <property type="evidence" value="ECO:0007669"/>
    <property type="project" value="UniProtKB-ARBA"/>
</dbReference>
<evidence type="ECO:0000256" key="1">
    <source>
        <dbReference type="ARBA" id="ARBA00004196"/>
    </source>
</evidence>
<comment type="caution">
    <text evidence="8">The sequence shown here is derived from an EMBL/GenBank/DDBJ whole genome shotgun (WGS) entry which is preliminary data.</text>
</comment>
<dbReference type="PANTHER" id="PTHR30532">
    <property type="entry name" value="IRON III DICITRATE-BINDING PERIPLASMIC PROTEIN"/>
    <property type="match status" value="1"/>
</dbReference>
<dbReference type="EMBL" id="PHHA01000010">
    <property type="protein sequence ID" value="PJG85495.1"/>
    <property type="molecule type" value="Genomic_DNA"/>
</dbReference>
<keyword evidence="9" id="KW-1185">Reference proteome</keyword>
<keyword evidence="5 6" id="KW-0732">Signal</keyword>
<name>A0A2M8S2X8_9PAST</name>
<dbReference type="CDD" id="cd01146">
    <property type="entry name" value="FhuD"/>
    <property type="match status" value="1"/>
</dbReference>
<dbReference type="Gene3D" id="3.40.50.1980">
    <property type="entry name" value="Nitrogenase molybdenum iron protein domain"/>
    <property type="match status" value="2"/>
</dbReference>
<dbReference type="PROSITE" id="PS51257">
    <property type="entry name" value="PROKAR_LIPOPROTEIN"/>
    <property type="match status" value="1"/>
</dbReference>
<evidence type="ECO:0000256" key="2">
    <source>
        <dbReference type="ARBA" id="ARBA00008814"/>
    </source>
</evidence>
<dbReference type="RefSeq" id="WP_100288616.1">
    <property type="nucleotide sequence ID" value="NZ_PHHA01000010.1"/>
</dbReference>
<accession>A0A2M8S2X8</accession>
<dbReference type="InterPro" id="IPR002491">
    <property type="entry name" value="ABC_transptr_periplasmic_BD"/>
</dbReference>
<evidence type="ECO:0000313" key="9">
    <source>
        <dbReference type="Proteomes" id="UP000229329"/>
    </source>
</evidence>
<organism evidence="8 9">
    <name type="scientific">Conservatibacter flavescens</name>
    <dbReference type="NCBI Taxonomy" id="28161"/>
    <lineage>
        <taxon>Bacteria</taxon>
        <taxon>Pseudomonadati</taxon>
        <taxon>Pseudomonadota</taxon>
        <taxon>Gammaproteobacteria</taxon>
        <taxon>Pasteurellales</taxon>
        <taxon>Pasteurellaceae</taxon>
        <taxon>Conservatibacter</taxon>
    </lineage>
</organism>
<evidence type="ECO:0000256" key="3">
    <source>
        <dbReference type="ARBA" id="ARBA00022448"/>
    </source>
</evidence>
<keyword evidence="4" id="KW-0410">Iron transport</keyword>
<evidence type="ECO:0000259" key="7">
    <source>
        <dbReference type="PROSITE" id="PS50983"/>
    </source>
</evidence>
<evidence type="ECO:0000256" key="6">
    <source>
        <dbReference type="SAM" id="SignalP"/>
    </source>
</evidence>
<dbReference type="PRINTS" id="PR01715">
    <property type="entry name" value="FERRIBNDNGPP"/>
</dbReference>
<dbReference type="PROSITE" id="PS50983">
    <property type="entry name" value="FE_B12_PBP"/>
    <property type="match status" value="1"/>
</dbReference>
<feature type="chain" id="PRO_5014863778" evidence="6">
    <location>
        <begin position="20"/>
        <end position="294"/>
    </location>
</feature>
<feature type="signal peptide" evidence="6">
    <location>
        <begin position="1"/>
        <end position="19"/>
    </location>
</feature>
<dbReference type="PANTHER" id="PTHR30532:SF1">
    <property type="entry name" value="IRON(3+)-HYDROXAMATE-BINDING PROTEIN FHUD"/>
    <property type="match status" value="1"/>
</dbReference>
<keyword evidence="4" id="KW-0408">Iron</keyword>